<feature type="transmembrane region" description="Helical" evidence="2">
    <location>
        <begin position="90"/>
        <end position="123"/>
    </location>
</feature>
<dbReference type="Proteomes" id="UP000184327">
    <property type="component" value="Unassembled WGS sequence"/>
</dbReference>
<feature type="transmembrane region" description="Helical" evidence="2">
    <location>
        <begin position="6"/>
        <end position="24"/>
    </location>
</feature>
<keyword evidence="2" id="KW-0472">Membrane</keyword>
<evidence type="ECO:0000259" key="3">
    <source>
        <dbReference type="Pfam" id="PF01478"/>
    </source>
</evidence>
<sequence length="193" mass="21402">MDWLGNILNLSVVLWLIAIVVTDLRIRRVRNWMVVLGLVAGAVVLLSGLQPFHLQVSLTNGLLGMVVAFCALMPFYAMRWMGAGDVKFAAVIGLWFGLQIDLLTIWVGGSLLAGIHGLTVIFWRKFQQRPEWTWLQARFLFLQRYTPASPLPAEQPSASADTGIAPVRRSGPARSIPYAGYMAIIAIWLLLQG</sequence>
<dbReference type="Gene3D" id="1.20.120.1220">
    <property type="match status" value="1"/>
</dbReference>
<comment type="similarity">
    <text evidence="1">Belongs to the peptidase A24 family.</text>
</comment>
<keyword evidence="5" id="KW-1185">Reference proteome</keyword>
<dbReference type="GO" id="GO:0004190">
    <property type="term" value="F:aspartic-type endopeptidase activity"/>
    <property type="evidence" value="ECO:0007669"/>
    <property type="project" value="InterPro"/>
</dbReference>
<dbReference type="RefSeq" id="WP_084523140.1">
    <property type="nucleotide sequence ID" value="NZ_FQUZ01000022.1"/>
</dbReference>
<keyword evidence="2" id="KW-1133">Transmembrane helix</keyword>
<reference evidence="4 5" key="1">
    <citation type="submission" date="2016-11" db="EMBL/GenBank/DDBJ databases">
        <authorList>
            <person name="Jaros S."/>
            <person name="Januszkiewicz K."/>
            <person name="Wedrychowicz H."/>
        </authorList>
    </citation>
    <scope>NUCLEOTIDE SEQUENCE [LARGE SCALE GENOMIC DNA]</scope>
    <source>
        <strain evidence="4 5">DSM 16112</strain>
    </source>
</reference>
<accession>A0A1M5BMM8</accession>
<dbReference type="GO" id="GO:0005886">
    <property type="term" value="C:plasma membrane"/>
    <property type="evidence" value="ECO:0007669"/>
    <property type="project" value="TreeGrafter"/>
</dbReference>
<evidence type="ECO:0000256" key="2">
    <source>
        <dbReference type="SAM" id="Phobius"/>
    </source>
</evidence>
<dbReference type="STRING" id="1122156.SAMN02745117_01950"/>
<dbReference type="OrthoDB" id="5953125at2"/>
<dbReference type="PANTHER" id="PTHR30487:SF0">
    <property type="entry name" value="PREPILIN LEADER PEPTIDASE_N-METHYLTRANSFERASE-RELATED"/>
    <property type="match status" value="1"/>
</dbReference>
<dbReference type="InterPro" id="IPR000045">
    <property type="entry name" value="Prepilin_IV_endopep_pep"/>
</dbReference>
<dbReference type="Pfam" id="PF01478">
    <property type="entry name" value="Peptidase_A24"/>
    <property type="match status" value="1"/>
</dbReference>
<organism evidence="4 5">
    <name type="scientific">Lampropedia hyalina DSM 16112</name>
    <dbReference type="NCBI Taxonomy" id="1122156"/>
    <lineage>
        <taxon>Bacteria</taxon>
        <taxon>Pseudomonadati</taxon>
        <taxon>Pseudomonadota</taxon>
        <taxon>Betaproteobacteria</taxon>
        <taxon>Burkholderiales</taxon>
        <taxon>Comamonadaceae</taxon>
        <taxon>Lampropedia</taxon>
    </lineage>
</organism>
<keyword evidence="2" id="KW-0812">Transmembrane</keyword>
<feature type="domain" description="Prepilin type IV endopeptidase peptidase" evidence="3">
    <location>
        <begin position="12"/>
        <end position="117"/>
    </location>
</feature>
<dbReference type="EMBL" id="FQUZ01000022">
    <property type="protein sequence ID" value="SHF43769.1"/>
    <property type="molecule type" value="Genomic_DNA"/>
</dbReference>
<evidence type="ECO:0000256" key="1">
    <source>
        <dbReference type="ARBA" id="ARBA00005801"/>
    </source>
</evidence>
<dbReference type="InterPro" id="IPR050882">
    <property type="entry name" value="Prepilin_peptidase/N-MTase"/>
</dbReference>
<proteinExistence type="inferred from homology"/>
<dbReference type="AlphaFoldDB" id="A0A1M5BMM8"/>
<feature type="transmembrane region" description="Helical" evidence="2">
    <location>
        <begin position="31"/>
        <end position="49"/>
    </location>
</feature>
<dbReference type="GO" id="GO:0006465">
    <property type="term" value="P:signal peptide processing"/>
    <property type="evidence" value="ECO:0007669"/>
    <property type="project" value="TreeGrafter"/>
</dbReference>
<evidence type="ECO:0000313" key="5">
    <source>
        <dbReference type="Proteomes" id="UP000184327"/>
    </source>
</evidence>
<evidence type="ECO:0000313" key="4">
    <source>
        <dbReference type="EMBL" id="SHF43769.1"/>
    </source>
</evidence>
<dbReference type="PANTHER" id="PTHR30487">
    <property type="entry name" value="TYPE 4 PREPILIN-LIKE PROTEINS LEADER PEPTIDE-PROCESSING ENZYME"/>
    <property type="match status" value="1"/>
</dbReference>
<feature type="transmembrane region" description="Helical" evidence="2">
    <location>
        <begin position="61"/>
        <end position="78"/>
    </location>
</feature>
<gene>
    <name evidence="4" type="ORF">SAMN02745117_01950</name>
</gene>
<protein>
    <submittedName>
        <fullName evidence="4">Prepilin peptidase CpaA</fullName>
    </submittedName>
</protein>
<name>A0A1M5BMM8_9BURK</name>
<feature type="transmembrane region" description="Helical" evidence="2">
    <location>
        <begin position="175"/>
        <end position="191"/>
    </location>
</feature>